<reference evidence="8" key="2">
    <citation type="submission" date="2020-09" db="EMBL/GenBank/DDBJ databases">
        <authorList>
            <person name="Sun Q."/>
            <person name="Kim S."/>
        </authorList>
    </citation>
    <scope>NUCLEOTIDE SEQUENCE</scope>
    <source>
        <strain evidence="8">KCTC 32020</strain>
    </source>
</reference>
<evidence type="ECO:0000256" key="3">
    <source>
        <dbReference type="ARBA" id="ARBA00022795"/>
    </source>
</evidence>
<gene>
    <name evidence="8" type="primary">flgD</name>
    <name evidence="8" type="ORF">GCM10007167_19290</name>
</gene>
<comment type="function">
    <text evidence="4 5">Required for flagellar hook formation. May act as a scaffolding protein.</text>
</comment>
<evidence type="ECO:0000259" key="7">
    <source>
        <dbReference type="Pfam" id="PF13861"/>
    </source>
</evidence>
<sequence>MSVNATSLFGSAATTGTDNRKNKDLGQADFLRLMTEQLKNQDPLKPLASNEFLGQLAQFSTVQGIQSLNGAFSALAAAVEGDQALKAAALVGQQVQVESDRFQLGAEGGLAAAIDVPGAGKVTVEILDASGAVVHRSETLANGAGTLDIEWDGTLADGSRAPAGEYRIAARVSAGASTVALAPLLEARVDSVSLSPSGLQLNLAGVGAVPLSAVHRIGASPRT</sequence>
<dbReference type="Pfam" id="PF03963">
    <property type="entry name" value="FlgD"/>
    <property type="match status" value="1"/>
</dbReference>
<feature type="domain" description="FlgD Tudor-like" evidence="7">
    <location>
        <begin position="82"/>
        <end position="214"/>
    </location>
</feature>
<dbReference type="Pfam" id="PF13861">
    <property type="entry name" value="FLgD_tudor"/>
    <property type="match status" value="1"/>
</dbReference>
<dbReference type="InterPro" id="IPR025965">
    <property type="entry name" value="FlgD/Vpr_Ig-like"/>
</dbReference>
<dbReference type="Pfam" id="PF13860">
    <property type="entry name" value="FlgD_ig"/>
    <property type="match status" value="1"/>
</dbReference>
<reference evidence="8" key="1">
    <citation type="journal article" date="2014" name="Int. J. Syst. Evol. Microbiol.">
        <title>Complete genome sequence of Corynebacterium casei LMG S-19264T (=DSM 44701T), isolated from a smear-ripened cheese.</title>
        <authorList>
            <consortium name="US DOE Joint Genome Institute (JGI-PGF)"/>
            <person name="Walter F."/>
            <person name="Albersmeier A."/>
            <person name="Kalinowski J."/>
            <person name="Ruckert C."/>
        </authorList>
    </citation>
    <scope>NUCLEOTIDE SEQUENCE</scope>
    <source>
        <strain evidence="8">KCTC 32020</strain>
    </source>
</reference>
<dbReference type="AlphaFoldDB" id="A0A918Z5Z0"/>
<dbReference type="GO" id="GO:0044781">
    <property type="term" value="P:bacterial-type flagellum organization"/>
    <property type="evidence" value="ECO:0007669"/>
    <property type="project" value="UniProtKB-UniRule"/>
</dbReference>
<keyword evidence="9" id="KW-1185">Reference proteome</keyword>
<dbReference type="Gene3D" id="2.60.40.4070">
    <property type="match status" value="1"/>
</dbReference>
<feature type="domain" description="FlgD/Vpr Ig-like" evidence="6">
    <location>
        <begin position="118"/>
        <end position="173"/>
    </location>
</feature>
<evidence type="ECO:0000256" key="1">
    <source>
        <dbReference type="ARBA" id="ARBA00010577"/>
    </source>
</evidence>
<evidence type="ECO:0000256" key="5">
    <source>
        <dbReference type="RuleBase" id="RU362076"/>
    </source>
</evidence>
<keyword evidence="3 5" id="KW-1005">Bacterial flagellum biogenesis</keyword>
<evidence type="ECO:0000313" key="9">
    <source>
        <dbReference type="Proteomes" id="UP000636453"/>
    </source>
</evidence>
<evidence type="ECO:0000256" key="2">
    <source>
        <dbReference type="ARBA" id="ARBA00016013"/>
    </source>
</evidence>
<dbReference type="Gene3D" id="2.30.30.910">
    <property type="match status" value="1"/>
</dbReference>
<evidence type="ECO:0000256" key="4">
    <source>
        <dbReference type="ARBA" id="ARBA00024746"/>
    </source>
</evidence>
<dbReference type="EMBL" id="BNCF01000010">
    <property type="protein sequence ID" value="GHE37285.1"/>
    <property type="molecule type" value="Genomic_DNA"/>
</dbReference>
<accession>A0A918Z5Z0</accession>
<organism evidence="8 9">
    <name type="scientific">Vulcaniibacterium thermophilum</name>
    <dbReference type="NCBI Taxonomy" id="1169913"/>
    <lineage>
        <taxon>Bacteria</taxon>
        <taxon>Pseudomonadati</taxon>
        <taxon>Pseudomonadota</taxon>
        <taxon>Gammaproteobacteria</taxon>
        <taxon>Lysobacterales</taxon>
        <taxon>Lysobacteraceae</taxon>
        <taxon>Vulcaniibacterium</taxon>
    </lineage>
</organism>
<dbReference type="OrthoDB" id="9785233at2"/>
<dbReference type="RefSeq" id="WP_146473854.1">
    <property type="nucleotide sequence ID" value="NZ_BNCF01000010.1"/>
</dbReference>
<dbReference type="InterPro" id="IPR025963">
    <property type="entry name" value="FLgD_Tudor"/>
</dbReference>
<evidence type="ECO:0000259" key="6">
    <source>
        <dbReference type="Pfam" id="PF13860"/>
    </source>
</evidence>
<dbReference type="InterPro" id="IPR005648">
    <property type="entry name" value="FlgD"/>
</dbReference>
<evidence type="ECO:0000313" key="8">
    <source>
        <dbReference type="EMBL" id="GHE37285.1"/>
    </source>
</evidence>
<name>A0A918Z5Z0_9GAMM</name>
<comment type="similarity">
    <text evidence="1 5">Belongs to the FlgD family.</text>
</comment>
<dbReference type="Proteomes" id="UP000636453">
    <property type="component" value="Unassembled WGS sequence"/>
</dbReference>
<comment type="caution">
    <text evidence="8">The sequence shown here is derived from an EMBL/GenBank/DDBJ whole genome shotgun (WGS) entry which is preliminary data.</text>
</comment>
<proteinExistence type="inferred from homology"/>
<protein>
    <recommendedName>
        <fullName evidence="2 5">Basal-body rod modification protein FlgD</fullName>
    </recommendedName>
</protein>